<name>A0A072U3U3_MEDTR</name>
<accession>A0A072U3U3</accession>
<proteinExistence type="predicted"/>
<organism evidence="2 4">
    <name type="scientific">Medicago truncatula</name>
    <name type="common">Barrel medic</name>
    <name type="synonym">Medicago tribuloides</name>
    <dbReference type="NCBI Taxonomy" id="3880"/>
    <lineage>
        <taxon>Eukaryota</taxon>
        <taxon>Viridiplantae</taxon>
        <taxon>Streptophyta</taxon>
        <taxon>Embryophyta</taxon>
        <taxon>Tracheophyta</taxon>
        <taxon>Spermatophyta</taxon>
        <taxon>Magnoliopsida</taxon>
        <taxon>eudicotyledons</taxon>
        <taxon>Gunneridae</taxon>
        <taxon>Pentapetalae</taxon>
        <taxon>rosids</taxon>
        <taxon>fabids</taxon>
        <taxon>Fabales</taxon>
        <taxon>Fabaceae</taxon>
        <taxon>Papilionoideae</taxon>
        <taxon>50 kb inversion clade</taxon>
        <taxon>NPAAA clade</taxon>
        <taxon>Hologalegina</taxon>
        <taxon>IRL clade</taxon>
        <taxon>Trifolieae</taxon>
        <taxon>Medicago</taxon>
    </lineage>
</organism>
<evidence type="ECO:0000313" key="2">
    <source>
        <dbReference type="EMBL" id="KEH24384.1"/>
    </source>
</evidence>
<dbReference type="EnsemblPlants" id="KEH24384">
    <property type="protein sequence ID" value="KEH24384"/>
    <property type="gene ID" value="MTR_7g108728"/>
</dbReference>
<protein>
    <submittedName>
        <fullName evidence="2 3">Uncharacterized protein</fullName>
    </submittedName>
</protein>
<dbReference type="EMBL" id="CM001223">
    <property type="protein sequence ID" value="KEH24384.1"/>
    <property type="molecule type" value="Genomic_DNA"/>
</dbReference>
<dbReference type="Proteomes" id="UP000002051">
    <property type="component" value="Unassembled WGS sequence"/>
</dbReference>
<gene>
    <name evidence="2" type="ordered locus">MTR_7g108728</name>
</gene>
<reference evidence="2 4" key="1">
    <citation type="journal article" date="2011" name="Nature">
        <title>The Medicago genome provides insight into the evolution of rhizobial symbioses.</title>
        <authorList>
            <person name="Young N.D."/>
            <person name="Debelle F."/>
            <person name="Oldroyd G.E."/>
            <person name="Geurts R."/>
            <person name="Cannon S.B."/>
            <person name="Udvardi M.K."/>
            <person name="Benedito V.A."/>
            <person name="Mayer K.F."/>
            <person name="Gouzy J."/>
            <person name="Schoof H."/>
            <person name="Van de Peer Y."/>
            <person name="Proost S."/>
            <person name="Cook D.R."/>
            <person name="Meyers B.C."/>
            <person name="Spannagl M."/>
            <person name="Cheung F."/>
            <person name="De Mita S."/>
            <person name="Krishnakumar V."/>
            <person name="Gundlach H."/>
            <person name="Zhou S."/>
            <person name="Mudge J."/>
            <person name="Bharti A.K."/>
            <person name="Murray J.D."/>
            <person name="Naoumkina M.A."/>
            <person name="Rosen B."/>
            <person name="Silverstein K.A."/>
            <person name="Tang H."/>
            <person name="Rombauts S."/>
            <person name="Zhao P.X."/>
            <person name="Zhou P."/>
            <person name="Barbe V."/>
            <person name="Bardou P."/>
            <person name="Bechner M."/>
            <person name="Bellec A."/>
            <person name="Berger A."/>
            <person name="Berges H."/>
            <person name="Bidwell S."/>
            <person name="Bisseling T."/>
            <person name="Choisne N."/>
            <person name="Couloux A."/>
            <person name="Denny R."/>
            <person name="Deshpande S."/>
            <person name="Dai X."/>
            <person name="Doyle J.J."/>
            <person name="Dudez A.M."/>
            <person name="Farmer A.D."/>
            <person name="Fouteau S."/>
            <person name="Franken C."/>
            <person name="Gibelin C."/>
            <person name="Gish J."/>
            <person name="Goldstein S."/>
            <person name="Gonzalez A.J."/>
            <person name="Green P.J."/>
            <person name="Hallab A."/>
            <person name="Hartog M."/>
            <person name="Hua A."/>
            <person name="Humphray S.J."/>
            <person name="Jeong D.H."/>
            <person name="Jing Y."/>
            <person name="Jocker A."/>
            <person name="Kenton S.M."/>
            <person name="Kim D.J."/>
            <person name="Klee K."/>
            <person name="Lai H."/>
            <person name="Lang C."/>
            <person name="Lin S."/>
            <person name="Macmil S.L."/>
            <person name="Magdelenat G."/>
            <person name="Matthews L."/>
            <person name="McCorrison J."/>
            <person name="Monaghan E.L."/>
            <person name="Mun J.H."/>
            <person name="Najar F.Z."/>
            <person name="Nicholson C."/>
            <person name="Noirot C."/>
            <person name="O'Bleness M."/>
            <person name="Paule C.R."/>
            <person name="Poulain J."/>
            <person name="Prion F."/>
            <person name="Qin B."/>
            <person name="Qu C."/>
            <person name="Retzel E.F."/>
            <person name="Riddle C."/>
            <person name="Sallet E."/>
            <person name="Samain S."/>
            <person name="Samson N."/>
            <person name="Sanders I."/>
            <person name="Saurat O."/>
            <person name="Scarpelli C."/>
            <person name="Schiex T."/>
            <person name="Segurens B."/>
            <person name="Severin A.J."/>
            <person name="Sherrier D.J."/>
            <person name="Shi R."/>
            <person name="Sims S."/>
            <person name="Singer S.R."/>
            <person name="Sinharoy S."/>
            <person name="Sterck L."/>
            <person name="Viollet A."/>
            <person name="Wang B.B."/>
            <person name="Wang K."/>
            <person name="Wang M."/>
            <person name="Wang X."/>
            <person name="Warfsmann J."/>
            <person name="Weissenbach J."/>
            <person name="White D.D."/>
            <person name="White J.D."/>
            <person name="Wiley G.B."/>
            <person name="Wincker P."/>
            <person name="Xing Y."/>
            <person name="Yang L."/>
            <person name="Yao Z."/>
            <person name="Ying F."/>
            <person name="Zhai J."/>
            <person name="Zhou L."/>
            <person name="Zuber A."/>
            <person name="Denarie J."/>
            <person name="Dixon R.A."/>
            <person name="May G.D."/>
            <person name="Schwartz D.C."/>
            <person name="Rogers J."/>
            <person name="Quetier F."/>
            <person name="Town C.D."/>
            <person name="Roe B.A."/>
        </authorList>
    </citation>
    <scope>NUCLEOTIDE SEQUENCE [LARGE SCALE GENOMIC DNA]</scope>
    <source>
        <strain evidence="2">A17</strain>
        <strain evidence="3 4">cv. Jemalong A17</strain>
    </source>
</reference>
<dbReference type="AlphaFoldDB" id="A0A072U3U3"/>
<sequence length="129" mass="14810">MRLQQLKLDKCNFNFLIMHVVPIRASSPQRIEHKYTPRTSSPQLKEQKLTGHQALNLKSKSSQGHQALNNQKSFSCQTKVTGKLTQLSTTFMFTPKANSKQKRVKKMQEHETGRAVREQLGKNSLKSQF</sequence>
<feature type="compositionally biased region" description="Basic and acidic residues" evidence="1">
    <location>
        <begin position="106"/>
        <end position="120"/>
    </location>
</feature>
<evidence type="ECO:0000313" key="4">
    <source>
        <dbReference type="Proteomes" id="UP000002051"/>
    </source>
</evidence>
<dbReference type="HOGENOM" id="CLU_152180_1_0_1"/>
<reference evidence="3" key="3">
    <citation type="submission" date="2015-04" db="UniProtKB">
        <authorList>
            <consortium name="EnsemblPlants"/>
        </authorList>
    </citation>
    <scope>IDENTIFICATION</scope>
    <source>
        <strain evidence="3">cv. Jemalong A17</strain>
    </source>
</reference>
<feature type="region of interest" description="Disordered" evidence="1">
    <location>
        <begin position="96"/>
        <end position="129"/>
    </location>
</feature>
<evidence type="ECO:0000313" key="3">
    <source>
        <dbReference type="EnsemblPlants" id="KEH24384"/>
    </source>
</evidence>
<keyword evidence="4" id="KW-1185">Reference proteome</keyword>
<evidence type="ECO:0000256" key="1">
    <source>
        <dbReference type="SAM" id="MobiDB-lite"/>
    </source>
</evidence>
<reference evidence="2 4" key="2">
    <citation type="journal article" date="2014" name="BMC Genomics">
        <title>An improved genome release (version Mt4.0) for the model legume Medicago truncatula.</title>
        <authorList>
            <person name="Tang H."/>
            <person name="Krishnakumar V."/>
            <person name="Bidwell S."/>
            <person name="Rosen B."/>
            <person name="Chan A."/>
            <person name="Zhou S."/>
            <person name="Gentzbittel L."/>
            <person name="Childs K.L."/>
            <person name="Yandell M."/>
            <person name="Gundlach H."/>
            <person name="Mayer K.F."/>
            <person name="Schwartz D.C."/>
            <person name="Town C.D."/>
        </authorList>
    </citation>
    <scope>GENOME REANNOTATION</scope>
    <source>
        <strain evidence="2">A17</strain>
        <strain evidence="3 4">cv. Jemalong A17</strain>
    </source>
</reference>